<evidence type="ECO:0000259" key="11">
    <source>
        <dbReference type="Pfam" id="PF13290"/>
    </source>
</evidence>
<evidence type="ECO:0000259" key="10">
    <source>
        <dbReference type="Pfam" id="PF02838"/>
    </source>
</evidence>
<dbReference type="Pfam" id="PF13290">
    <property type="entry name" value="CHB_HEX_C_1"/>
    <property type="match status" value="1"/>
</dbReference>
<keyword evidence="4" id="KW-0378">Hydrolase</keyword>
<feature type="domain" description="Beta-hexosaminidase bacterial type N-terminal" evidence="10">
    <location>
        <begin position="27"/>
        <end position="155"/>
    </location>
</feature>
<dbReference type="OrthoDB" id="9763537at2"/>
<evidence type="ECO:0000259" key="9">
    <source>
        <dbReference type="Pfam" id="PF00754"/>
    </source>
</evidence>
<dbReference type="GO" id="GO:0005975">
    <property type="term" value="P:carbohydrate metabolic process"/>
    <property type="evidence" value="ECO:0007669"/>
    <property type="project" value="InterPro"/>
</dbReference>
<dbReference type="KEGG" id="fnk:E1750_00860"/>
<dbReference type="PANTHER" id="PTHR22600:SF57">
    <property type="entry name" value="BETA-N-ACETYLHEXOSAMINIDASE"/>
    <property type="match status" value="1"/>
</dbReference>
<evidence type="ECO:0000256" key="4">
    <source>
        <dbReference type="ARBA" id="ARBA00022801"/>
    </source>
</evidence>
<reference evidence="13" key="1">
    <citation type="submission" date="2019-03" db="EMBL/GenBank/DDBJ databases">
        <title>Flavobacterium sp.</title>
        <authorList>
            <person name="Kim H."/>
        </authorList>
    </citation>
    <scope>NUCLEOTIDE SEQUENCE [LARGE SCALE GENOMIC DNA]</scope>
    <source>
        <strain evidence="13">GS13</strain>
    </source>
</reference>
<dbReference type="InterPro" id="IPR015882">
    <property type="entry name" value="HEX_bac_N"/>
</dbReference>
<dbReference type="InterPro" id="IPR000421">
    <property type="entry name" value="FA58C"/>
</dbReference>
<dbReference type="Pfam" id="PF00728">
    <property type="entry name" value="Glyco_hydro_20"/>
    <property type="match status" value="1"/>
</dbReference>
<feature type="domain" description="Glycoside hydrolase family 20 catalytic" evidence="8">
    <location>
        <begin position="158"/>
        <end position="508"/>
    </location>
</feature>
<organism evidence="12 13">
    <name type="scientific">Flavobacterium nackdongense</name>
    <dbReference type="NCBI Taxonomy" id="2547394"/>
    <lineage>
        <taxon>Bacteria</taxon>
        <taxon>Pseudomonadati</taxon>
        <taxon>Bacteroidota</taxon>
        <taxon>Flavobacteriia</taxon>
        <taxon>Flavobacteriales</taxon>
        <taxon>Flavobacteriaceae</taxon>
        <taxon>Flavobacterium</taxon>
    </lineage>
</organism>
<evidence type="ECO:0000256" key="6">
    <source>
        <dbReference type="PIRSR" id="PIRSR625705-1"/>
    </source>
</evidence>
<dbReference type="Gene3D" id="2.60.120.260">
    <property type="entry name" value="Galactose-binding domain-like"/>
    <property type="match status" value="1"/>
</dbReference>
<evidence type="ECO:0000256" key="1">
    <source>
        <dbReference type="ARBA" id="ARBA00001231"/>
    </source>
</evidence>
<keyword evidence="7" id="KW-0732">Signal</keyword>
<dbReference type="CDD" id="cd06563">
    <property type="entry name" value="GH20_chitobiase-like"/>
    <property type="match status" value="1"/>
</dbReference>
<dbReference type="EMBL" id="CP037933">
    <property type="protein sequence ID" value="QBN17406.1"/>
    <property type="molecule type" value="Genomic_DNA"/>
</dbReference>
<feature type="signal peptide" evidence="7">
    <location>
        <begin position="1"/>
        <end position="19"/>
    </location>
</feature>
<dbReference type="Pfam" id="PF02838">
    <property type="entry name" value="Glyco_hydro_20b"/>
    <property type="match status" value="1"/>
</dbReference>
<dbReference type="AlphaFoldDB" id="A0A4P6Y5I1"/>
<dbReference type="Gene3D" id="3.30.379.10">
    <property type="entry name" value="Chitobiase/beta-hexosaminidase domain 2-like"/>
    <property type="match status" value="1"/>
</dbReference>
<comment type="similarity">
    <text evidence="2">Belongs to the glycosyl hydrolase 20 family.</text>
</comment>
<dbReference type="SUPFAM" id="SSF49785">
    <property type="entry name" value="Galactose-binding domain-like"/>
    <property type="match status" value="1"/>
</dbReference>
<dbReference type="Gene3D" id="3.20.20.80">
    <property type="entry name" value="Glycosidases"/>
    <property type="match status" value="1"/>
</dbReference>
<protein>
    <recommendedName>
        <fullName evidence="3">beta-N-acetylhexosaminidase</fullName>
        <ecNumber evidence="3">3.2.1.52</ecNumber>
    </recommendedName>
</protein>
<dbReference type="SUPFAM" id="SSF51445">
    <property type="entry name" value="(Trans)glycosidases"/>
    <property type="match status" value="1"/>
</dbReference>
<feature type="domain" description="F5/8 type C" evidence="9">
    <location>
        <begin position="637"/>
        <end position="747"/>
    </location>
</feature>
<evidence type="ECO:0000256" key="3">
    <source>
        <dbReference type="ARBA" id="ARBA00012663"/>
    </source>
</evidence>
<feature type="active site" description="Proton donor" evidence="6">
    <location>
        <position position="332"/>
    </location>
</feature>
<accession>A0A4P6Y5I1</accession>
<dbReference type="Pfam" id="PF00754">
    <property type="entry name" value="F5_F8_type_C"/>
    <property type="match status" value="1"/>
</dbReference>
<evidence type="ECO:0000256" key="7">
    <source>
        <dbReference type="SAM" id="SignalP"/>
    </source>
</evidence>
<proteinExistence type="inferred from homology"/>
<comment type="catalytic activity">
    <reaction evidence="1">
        <text>Hydrolysis of terminal non-reducing N-acetyl-D-hexosamine residues in N-acetyl-beta-D-hexosaminides.</text>
        <dbReference type="EC" id="3.2.1.52"/>
    </reaction>
</comment>
<dbReference type="InterPro" id="IPR015883">
    <property type="entry name" value="Glyco_hydro_20_cat"/>
</dbReference>
<dbReference type="Proteomes" id="UP000291124">
    <property type="component" value="Chromosome"/>
</dbReference>
<dbReference type="EC" id="3.2.1.52" evidence="3"/>
<keyword evidence="5" id="KW-0326">Glycosidase</keyword>
<dbReference type="InterPro" id="IPR017853">
    <property type="entry name" value="GH"/>
</dbReference>
<dbReference type="SUPFAM" id="SSF55545">
    <property type="entry name" value="beta-N-acetylhexosaminidase-like domain"/>
    <property type="match status" value="1"/>
</dbReference>
<gene>
    <name evidence="12" type="ORF">E1750_00860</name>
</gene>
<feature type="chain" id="PRO_5020802521" description="beta-N-acetylhexosaminidase" evidence="7">
    <location>
        <begin position="20"/>
        <end position="773"/>
    </location>
</feature>
<keyword evidence="13" id="KW-1185">Reference proteome</keyword>
<dbReference type="GO" id="GO:0030203">
    <property type="term" value="P:glycosaminoglycan metabolic process"/>
    <property type="evidence" value="ECO:0007669"/>
    <property type="project" value="TreeGrafter"/>
</dbReference>
<sequence length="773" mass="87085">MKNYILCFIVIFGICSVMAQNSKSVDYNIIPLPQSSVLGTGKPFILSAATQISYPKNEKNLEQIATFLSEYILNATGIKVSVTNLPILKNGIILQSNFKNENKEAYQFDVTQNKILINGSTGAGTFYGVQLLRKVLMSSDSKTQIELPNVTIVDYPRFGYRGMMLDASRHFAPVDFVKKFIDILALHNINTFHWHLTDDQGWRIEIKKYPKLTEIGSKRAETQVGKNKNEYDGKPHGGFYTQNEIKEIVAYAQKRYITIIPEIDLPGHMMAALASYPELGCKGKEYEVRKNWGVSEDVLCVGNEKTFAFLAGVFEEMVPLFPSNYFHIGGDECPKTSWKNCPKCQAKINELGLIKDSKHSAEEKLQSYCISKVEKFLNAKGKKIIGWDEILEGGIAPNATIMSWRSFQGGIEAAQQGHDAIMTPSSHCYFDHYQGNDTKSEPLAIGGYTSIERVYSFEPVPEVLTSEQRKHIIGAQANLWREYMPTSDYVEYMILPRMAALSEVLWTKPEKKNYSDFLTRLMNLLPIYDELKYNYAKNILEVSPQITMDTQNSSLILSLKTTSKDPIYYTLDGADPTVTSEVYKKDISIKNSVTVKAAVIGSTQKSKIFEQAFEFNKATLKPVILKNQPTEKYRFNGAQTLVDGKNGTTVFSTGDWIGLYNQDFEAVVDLKNIQEVTQVEMNTFISANDWIFGPKQFIVSLSEDGTNFSPIFGQEIEIATQGENPKILNLKASFGSKKARYIKIVAPIFEKIPAWHYGAGQPTFIFVDEITIK</sequence>
<dbReference type="InterPro" id="IPR029018">
    <property type="entry name" value="Hex-like_dom2"/>
</dbReference>
<dbReference type="PANTHER" id="PTHR22600">
    <property type="entry name" value="BETA-HEXOSAMINIDASE"/>
    <property type="match status" value="1"/>
</dbReference>
<dbReference type="GO" id="GO:0016020">
    <property type="term" value="C:membrane"/>
    <property type="evidence" value="ECO:0007669"/>
    <property type="project" value="TreeGrafter"/>
</dbReference>
<dbReference type="RefSeq" id="WP_133274937.1">
    <property type="nucleotide sequence ID" value="NZ_CP037933.1"/>
</dbReference>
<evidence type="ECO:0000256" key="5">
    <source>
        <dbReference type="ARBA" id="ARBA00023295"/>
    </source>
</evidence>
<feature type="domain" description="GH29D-like beta-sandwich" evidence="11">
    <location>
        <begin position="552"/>
        <end position="606"/>
    </location>
</feature>
<dbReference type="InterPro" id="IPR025705">
    <property type="entry name" value="Beta_hexosaminidase_sua/sub"/>
</dbReference>
<evidence type="ECO:0000313" key="12">
    <source>
        <dbReference type="EMBL" id="QBN17406.1"/>
    </source>
</evidence>
<evidence type="ECO:0000259" key="8">
    <source>
        <dbReference type="Pfam" id="PF00728"/>
    </source>
</evidence>
<name>A0A4P6Y5I1_9FLAO</name>
<dbReference type="GO" id="GO:0004563">
    <property type="term" value="F:beta-N-acetylhexosaminidase activity"/>
    <property type="evidence" value="ECO:0007669"/>
    <property type="project" value="UniProtKB-EC"/>
</dbReference>
<evidence type="ECO:0000313" key="13">
    <source>
        <dbReference type="Proteomes" id="UP000291124"/>
    </source>
</evidence>
<evidence type="ECO:0000256" key="2">
    <source>
        <dbReference type="ARBA" id="ARBA00006285"/>
    </source>
</evidence>
<dbReference type="PRINTS" id="PR00738">
    <property type="entry name" value="GLHYDRLASE20"/>
</dbReference>
<dbReference type="InterPro" id="IPR059177">
    <property type="entry name" value="GH29D-like_dom"/>
</dbReference>
<dbReference type="InterPro" id="IPR008979">
    <property type="entry name" value="Galactose-bd-like_sf"/>
</dbReference>